<dbReference type="GO" id="GO:0061578">
    <property type="term" value="F:K63-linked deubiquitinase activity"/>
    <property type="evidence" value="ECO:0007669"/>
    <property type="project" value="InterPro"/>
</dbReference>
<evidence type="ECO:0000256" key="9">
    <source>
        <dbReference type="SAM" id="Coils"/>
    </source>
</evidence>
<dbReference type="Gene3D" id="1.20.58.80">
    <property type="entry name" value="Phosphotransferase system, lactose/cellobiose-type IIA subunit"/>
    <property type="match status" value="1"/>
</dbReference>
<evidence type="ECO:0000256" key="4">
    <source>
        <dbReference type="ARBA" id="ARBA00022723"/>
    </source>
</evidence>
<dbReference type="SUPFAM" id="SSF140856">
    <property type="entry name" value="USP8 N-terminal domain-like"/>
    <property type="match status" value="1"/>
</dbReference>
<dbReference type="GO" id="GO:0006508">
    <property type="term" value="P:proteolysis"/>
    <property type="evidence" value="ECO:0007669"/>
    <property type="project" value="UniProtKB-KW"/>
</dbReference>
<evidence type="ECO:0000256" key="6">
    <source>
        <dbReference type="ARBA" id="ARBA00022801"/>
    </source>
</evidence>
<protein>
    <submittedName>
        <fullName evidence="13">STAM-binding protein-like A</fullName>
    </submittedName>
</protein>
<evidence type="ECO:0000256" key="2">
    <source>
        <dbReference type="ARBA" id="ARBA00010981"/>
    </source>
</evidence>
<dbReference type="GO" id="GO:0070536">
    <property type="term" value="P:protein K63-linked deubiquitination"/>
    <property type="evidence" value="ECO:0007669"/>
    <property type="project" value="InterPro"/>
</dbReference>
<dbReference type="Gene3D" id="3.40.140.10">
    <property type="entry name" value="Cytidine Deaminase, domain 2"/>
    <property type="match status" value="1"/>
</dbReference>
<evidence type="ECO:0000256" key="7">
    <source>
        <dbReference type="ARBA" id="ARBA00022833"/>
    </source>
</evidence>
<evidence type="ECO:0000256" key="5">
    <source>
        <dbReference type="ARBA" id="ARBA00022786"/>
    </source>
</evidence>
<dbReference type="AlphaFoldDB" id="A0A8B7XJB5"/>
<dbReference type="PANTHER" id="PTHR12947:SF13">
    <property type="entry name" value="FI19924P1"/>
    <property type="match status" value="1"/>
</dbReference>
<gene>
    <name evidence="13" type="primary">LOC110973938</name>
</gene>
<dbReference type="GO" id="GO:0046872">
    <property type="term" value="F:metal ion binding"/>
    <property type="evidence" value="ECO:0007669"/>
    <property type="project" value="UniProtKB-KW"/>
</dbReference>
<dbReference type="SUPFAM" id="SSF102712">
    <property type="entry name" value="JAB1/MPN domain"/>
    <property type="match status" value="1"/>
</dbReference>
<feature type="domain" description="MPN" evidence="11">
    <location>
        <begin position="291"/>
        <end position="422"/>
    </location>
</feature>
<dbReference type="InterPro" id="IPR037518">
    <property type="entry name" value="MPN"/>
</dbReference>
<evidence type="ECO:0000256" key="3">
    <source>
        <dbReference type="ARBA" id="ARBA00022670"/>
    </source>
</evidence>
<dbReference type="InterPro" id="IPR015063">
    <property type="entry name" value="USP8_dimer"/>
</dbReference>
<sequence>MSVAVCEPPADRVRSLASLGSAVEVDHNVPVIRYFRSGKEMMRMADVYYEEHNYEHAFILYSKFITIFVEKLPKHPLYKQARSEDIRETKKKVKLAFPKAEDTKAKLKQKYDKEYQIWEEKEKQRLAEEERLRKEQEKWNAEQRRRHEEEEEERRQLQEARERSLIEEQQRQIEEQRQAILEEQRRAKEREEGEKRALAAQAAATAAAIAAEGDAMPSAPSPGIPPPSYEAVEAGGYSVYKPADDSISPRGQVSPAPPTFDRSLKVDRSTKPSHLLSTVPSSKNRYGLRDLFVPMDTVERFLTLASLNTAKNLETCGILAGKLSHDAFTITHIVVPKQTSTSDSCTALNEGEIFDVMDMKDLITLGWIHTHPTQTAFMSSIDLHTHCPYQVMMAEAIAIVCAPAHKETGYFSLTPDYGVGFISNCKELGFHPHPSQPPIYEEGKHVKIARDVSIQVIDMR</sequence>
<accession>A0A8B7XJB5</accession>
<keyword evidence="7" id="KW-0862">Zinc</keyword>
<dbReference type="Pfam" id="PF08969">
    <property type="entry name" value="USP8_dimer"/>
    <property type="match status" value="1"/>
</dbReference>
<organism evidence="12 13">
    <name type="scientific">Acanthaster planci</name>
    <name type="common">Crown-of-thorns starfish</name>
    <dbReference type="NCBI Taxonomy" id="133434"/>
    <lineage>
        <taxon>Eukaryota</taxon>
        <taxon>Metazoa</taxon>
        <taxon>Echinodermata</taxon>
        <taxon>Eleutherozoa</taxon>
        <taxon>Asterozoa</taxon>
        <taxon>Asteroidea</taxon>
        <taxon>Valvatacea</taxon>
        <taxon>Valvatida</taxon>
        <taxon>Acanthasteridae</taxon>
        <taxon>Acanthaster</taxon>
    </lineage>
</organism>
<keyword evidence="3" id="KW-0645">Protease</keyword>
<dbReference type="RefSeq" id="XP_022080889.1">
    <property type="nucleotide sequence ID" value="XM_022225197.1"/>
</dbReference>
<dbReference type="InterPro" id="IPR000555">
    <property type="entry name" value="JAMM/MPN+_dom"/>
</dbReference>
<dbReference type="GO" id="GO:0005768">
    <property type="term" value="C:endosome"/>
    <property type="evidence" value="ECO:0007669"/>
    <property type="project" value="TreeGrafter"/>
</dbReference>
<dbReference type="Proteomes" id="UP000694845">
    <property type="component" value="Unplaced"/>
</dbReference>
<name>A0A8B7XJB5_ACAPL</name>
<dbReference type="GeneID" id="110973938"/>
<reference evidence="13" key="1">
    <citation type="submission" date="2025-08" db="UniProtKB">
        <authorList>
            <consortium name="RefSeq"/>
        </authorList>
    </citation>
    <scope>IDENTIFICATION</scope>
</reference>
<dbReference type="PROSITE" id="PS50249">
    <property type="entry name" value="MPN"/>
    <property type="match status" value="1"/>
</dbReference>
<evidence type="ECO:0000256" key="10">
    <source>
        <dbReference type="SAM" id="MobiDB-lite"/>
    </source>
</evidence>
<dbReference type="KEGG" id="aplc:110973938"/>
<keyword evidence="12" id="KW-1185">Reference proteome</keyword>
<dbReference type="GO" id="GO:0016020">
    <property type="term" value="C:membrane"/>
    <property type="evidence" value="ECO:0007669"/>
    <property type="project" value="TreeGrafter"/>
</dbReference>
<proteinExistence type="inferred from homology"/>
<dbReference type="InterPro" id="IPR044098">
    <property type="entry name" value="STAMBP/STALP-like_MPN"/>
</dbReference>
<feature type="coiled-coil region" evidence="9">
    <location>
        <begin position="118"/>
        <end position="201"/>
    </location>
</feature>
<keyword evidence="8" id="KW-0482">Metalloprotease</keyword>
<dbReference type="CDD" id="cd08066">
    <property type="entry name" value="MPN_AMSH_like"/>
    <property type="match status" value="1"/>
</dbReference>
<keyword evidence="9" id="KW-0175">Coiled coil</keyword>
<comment type="cofactor">
    <cofactor evidence="1">
        <name>Zn(2+)</name>
        <dbReference type="ChEBI" id="CHEBI:29105"/>
    </cofactor>
</comment>
<evidence type="ECO:0000313" key="13">
    <source>
        <dbReference type="RefSeq" id="XP_022080889.1"/>
    </source>
</evidence>
<dbReference type="OrthoDB" id="3640at2759"/>
<dbReference type="OMA" id="MKFMTLF"/>
<evidence type="ECO:0000256" key="1">
    <source>
        <dbReference type="ARBA" id="ARBA00001947"/>
    </source>
</evidence>
<evidence type="ECO:0000259" key="11">
    <source>
        <dbReference type="PROSITE" id="PS50249"/>
    </source>
</evidence>
<keyword evidence="6" id="KW-0378">Hydrolase</keyword>
<evidence type="ECO:0000256" key="8">
    <source>
        <dbReference type="ARBA" id="ARBA00023049"/>
    </source>
</evidence>
<keyword evidence="5" id="KW-0833">Ubl conjugation pathway</keyword>
<dbReference type="GO" id="GO:0140492">
    <property type="term" value="F:metal-dependent deubiquitinase activity"/>
    <property type="evidence" value="ECO:0007669"/>
    <property type="project" value="InterPro"/>
</dbReference>
<dbReference type="Pfam" id="PF01398">
    <property type="entry name" value="JAB"/>
    <property type="match status" value="1"/>
</dbReference>
<keyword evidence="4" id="KW-0479">Metal-binding</keyword>
<dbReference type="PANTHER" id="PTHR12947">
    <property type="entry name" value="AMSH-LIKE PROTEASE"/>
    <property type="match status" value="1"/>
</dbReference>
<evidence type="ECO:0000313" key="12">
    <source>
        <dbReference type="Proteomes" id="UP000694845"/>
    </source>
</evidence>
<dbReference type="SMART" id="SM00232">
    <property type="entry name" value="JAB_MPN"/>
    <property type="match status" value="1"/>
</dbReference>
<feature type="region of interest" description="Disordered" evidence="10">
    <location>
        <begin position="243"/>
        <end position="278"/>
    </location>
</feature>
<comment type="similarity">
    <text evidence="2">Belongs to the peptidase M67C family.</text>
</comment>